<accession>A0A085WP16</accession>
<keyword evidence="3" id="KW-1185">Reference proteome</keyword>
<dbReference type="Proteomes" id="UP000028725">
    <property type="component" value="Unassembled WGS sequence"/>
</dbReference>
<feature type="compositionally biased region" description="Basic and acidic residues" evidence="1">
    <location>
        <begin position="8"/>
        <end position="31"/>
    </location>
</feature>
<evidence type="ECO:0000313" key="3">
    <source>
        <dbReference type="Proteomes" id="UP000028725"/>
    </source>
</evidence>
<sequence>MLLGARGGRREEHDGKQSRSYESGLQEHKDGPLPLQAKSRKGG</sequence>
<name>A0A085WP16_9BACT</name>
<evidence type="ECO:0000256" key="1">
    <source>
        <dbReference type="SAM" id="MobiDB-lite"/>
    </source>
</evidence>
<evidence type="ECO:0000313" key="2">
    <source>
        <dbReference type="EMBL" id="KFE69429.1"/>
    </source>
</evidence>
<organism evidence="2 3">
    <name type="scientific">Hyalangium minutum</name>
    <dbReference type="NCBI Taxonomy" id="394096"/>
    <lineage>
        <taxon>Bacteria</taxon>
        <taxon>Pseudomonadati</taxon>
        <taxon>Myxococcota</taxon>
        <taxon>Myxococcia</taxon>
        <taxon>Myxococcales</taxon>
        <taxon>Cystobacterineae</taxon>
        <taxon>Archangiaceae</taxon>
        <taxon>Hyalangium</taxon>
    </lineage>
</organism>
<proteinExistence type="predicted"/>
<protein>
    <submittedName>
        <fullName evidence="2">Uncharacterized protein</fullName>
    </submittedName>
</protein>
<reference evidence="2 3" key="1">
    <citation type="submission" date="2014-04" db="EMBL/GenBank/DDBJ databases">
        <title>Genome assembly of Hyalangium minutum DSM 14724.</title>
        <authorList>
            <person name="Sharma G."/>
            <person name="Subramanian S."/>
        </authorList>
    </citation>
    <scope>NUCLEOTIDE SEQUENCE [LARGE SCALE GENOMIC DNA]</scope>
    <source>
        <strain evidence="2 3">DSM 14724</strain>
    </source>
</reference>
<dbReference type="EMBL" id="JMCB01000004">
    <property type="protein sequence ID" value="KFE69429.1"/>
    <property type="molecule type" value="Genomic_DNA"/>
</dbReference>
<dbReference type="STRING" id="394096.DB31_6404"/>
<dbReference type="AlphaFoldDB" id="A0A085WP16"/>
<feature type="region of interest" description="Disordered" evidence="1">
    <location>
        <begin position="1"/>
        <end position="43"/>
    </location>
</feature>
<gene>
    <name evidence="2" type="ORF">DB31_6404</name>
</gene>
<comment type="caution">
    <text evidence="2">The sequence shown here is derived from an EMBL/GenBank/DDBJ whole genome shotgun (WGS) entry which is preliminary data.</text>
</comment>